<comment type="caution">
    <text evidence="2">The sequence shown here is derived from an EMBL/GenBank/DDBJ whole genome shotgun (WGS) entry which is preliminary data.</text>
</comment>
<dbReference type="Proteomes" id="UP000235162">
    <property type="component" value="Unassembled WGS sequence"/>
</dbReference>
<dbReference type="Pfam" id="PF05960">
    <property type="entry name" value="DUF885"/>
    <property type="match status" value="1"/>
</dbReference>
<evidence type="ECO:0000256" key="1">
    <source>
        <dbReference type="SAM" id="SignalP"/>
    </source>
</evidence>
<feature type="signal peptide" evidence="1">
    <location>
        <begin position="1"/>
        <end position="21"/>
    </location>
</feature>
<keyword evidence="1" id="KW-0732">Signal</keyword>
<dbReference type="AlphaFoldDB" id="A0AAP8MDE2"/>
<name>A0AAP8MDE2_9GAMM</name>
<feature type="chain" id="PRO_5042935621" evidence="1">
    <location>
        <begin position="22"/>
        <end position="577"/>
    </location>
</feature>
<reference evidence="2 3" key="1">
    <citation type="submission" date="2018-01" db="EMBL/GenBank/DDBJ databases">
        <title>The draft genome sequence of Halioglobus japonicus S1-36.</title>
        <authorList>
            <person name="Du Z.-J."/>
            <person name="Shi M.-J."/>
        </authorList>
    </citation>
    <scope>NUCLEOTIDE SEQUENCE [LARGE SCALE GENOMIC DNA]</scope>
    <source>
        <strain evidence="2 3">S1-36</strain>
    </source>
</reference>
<sequence>MKKMMNVLGFALALVALGVKADWIERSDAITTEVMMAQGQHQPELMSFYGIAEFDTQVSSYSEAARQASLATNREFVTELQARLEKEEHRKLRQDLQILIDALERENTTSELSHQYAVPYADLPSDLFGVFRSLLDKRVDPDRYPAALVRLKKYNGTAPGFAPATEQAIASAEARFGVDGVAGPWVGEIDNHLSSAEGIIAGIRSLFEGSGLEGWEADYDILAEQLNAYMKWVDTDLRKHARDSNLLPPALYADSLRNFGVDAEPEELIARAQYSYQLLRSEMKAIAWRIAEQNGWKDKDLVAVMKRMKQDQLADDVVLPRYQERLAIVEDIIRREDIVTLPERPANIRVATPAESAASPASHMSPPQLVNNTGQYGEFVLVTSNPALGEDARMDDFSHDAMTWALVVHEARPGHELQFARLVEDGTSLARASYAFNSANVEGWGLYAESIMQEYLPLEGQLFNLYTRIMRAARMFLDPMVNTGQISRDDARDFLIEQLAMSKAMASSEADRYSFRAPGQATSYYWGYMGLSALRTEVELAQGDAFNQREFHDFILRQGLLPPEMLQAAVREKFIEN</sequence>
<accession>A0AAP8MDE2</accession>
<proteinExistence type="predicted"/>
<evidence type="ECO:0000313" key="3">
    <source>
        <dbReference type="Proteomes" id="UP000235162"/>
    </source>
</evidence>
<dbReference type="KEGG" id="hja:BST95_04790"/>
<protein>
    <submittedName>
        <fullName evidence="2">DUF885 domain-containing protein</fullName>
    </submittedName>
</protein>
<dbReference type="EMBL" id="PKUR01000003">
    <property type="protein sequence ID" value="PLW85599.1"/>
    <property type="molecule type" value="Genomic_DNA"/>
</dbReference>
<dbReference type="PANTHER" id="PTHR33361">
    <property type="entry name" value="GLR0591 PROTEIN"/>
    <property type="match status" value="1"/>
</dbReference>
<organism evidence="2 3">
    <name type="scientific">Halioglobus japonicus</name>
    <dbReference type="NCBI Taxonomy" id="930805"/>
    <lineage>
        <taxon>Bacteria</taxon>
        <taxon>Pseudomonadati</taxon>
        <taxon>Pseudomonadota</taxon>
        <taxon>Gammaproteobacteria</taxon>
        <taxon>Cellvibrionales</taxon>
        <taxon>Halieaceae</taxon>
        <taxon>Halioglobus</taxon>
    </lineage>
</organism>
<evidence type="ECO:0000313" key="2">
    <source>
        <dbReference type="EMBL" id="PLW85599.1"/>
    </source>
</evidence>
<dbReference type="PANTHER" id="PTHR33361:SF2">
    <property type="entry name" value="DUF885 DOMAIN-CONTAINING PROTEIN"/>
    <property type="match status" value="1"/>
</dbReference>
<keyword evidence="3" id="KW-1185">Reference proteome</keyword>
<gene>
    <name evidence="2" type="ORF">C0029_13350</name>
</gene>
<dbReference type="RefSeq" id="WP_084198368.1">
    <property type="nucleotide sequence ID" value="NZ_BMYL01000003.1"/>
</dbReference>
<dbReference type="InterPro" id="IPR010281">
    <property type="entry name" value="DUF885"/>
</dbReference>